<name>A0ABQ0MSW1_9GAMM</name>
<keyword evidence="6" id="KW-1185">Reference proteome</keyword>
<dbReference type="PANTHER" id="PTHR47690:SF1">
    <property type="entry name" value="GLUCOKINASE"/>
    <property type="match status" value="1"/>
</dbReference>
<keyword evidence="3" id="KW-0324">Glycolysis</keyword>
<evidence type="ECO:0000256" key="2">
    <source>
        <dbReference type="ARBA" id="ARBA00022777"/>
    </source>
</evidence>
<dbReference type="Proteomes" id="UP000197068">
    <property type="component" value="Unassembled WGS sequence"/>
</dbReference>
<dbReference type="Gene3D" id="3.40.367.20">
    <property type="match status" value="1"/>
</dbReference>
<organism evidence="5 6">
    <name type="scientific">Colwellia marinimaniae</name>
    <dbReference type="NCBI Taxonomy" id="1513592"/>
    <lineage>
        <taxon>Bacteria</taxon>
        <taxon>Pseudomonadati</taxon>
        <taxon>Pseudomonadota</taxon>
        <taxon>Gammaproteobacteria</taxon>
        <taxon>Alteromonadales</taxon>
        <taxon>Colwelliaceae</taxon>
        <taxon>Colwellia</taxon>
    </lineage>
</organism>
<keyword evidence="3" id="KW-0547">Nucleotide-binding</keyword>
<comment type="catalytic activity">
    <reaction evidence="3">
        <text>D-glucose + ATP = D-glucose 6-phosphate + ADP + H(+)</text>
        <dbReference type="Rhea" id="RHEA:17825"/>
        <dbReference type="ChEBI" id="CHEBI:4167"/>
        <dbReference type="ChEBI" id="CHEBI:15378"/>
        <dbReference type="ChEBI" id="CHEBI:30616"/>
        <dbReference type="ChEBI" id="CHEBI:61548"/>
        <dbReference type="ChEBI" id="CHEBI:456216"/>
        <dbReference type="EC" id="2.7.1.2"/>
    </reaction>
</comment>
<dbReference type="GO" id="GO:0004340">
    <property type="term" value="F:glucokinase activity"/>
    <property type="evidence" value="ECO:0007669"/>
    <property type="project" value="UniProtKB-EC"/>
</dbReference>
<dbReference type="EMBL" id="BDQM01000005">
    <property type="protein sequence ID" value="GAW95439.1"/>
    <property type="molecule type" value="Genomic_DNA"/>
</dbReference>
<dbReference type="InterPro" id="IPR003836">
    <property type="entry name" value="Glucokinase"/>
</dbReference>
<reference evidence="5 6" key="1">
    <citation type="submission" date="2017-06" db="EMBL/GenBank/DDBJ databases">
        <title>Whole Genome Sequences of Colwellia marinimaniae MTCD1.</title>
        <authorList>
            <person name="Kusumoto H."/>
            <person name="Inoue M."/>
            <person name="Tanikawa K."/>
            <person name="Maeji H."/>
            <person name="Cameron J.H."/>
            <person name="Bartlett D.H."/>
        </authorList>
    </citation>
    <scope>NUCLEOTIDE SEQUENCE [LARGE SCALE GENOMIC DNA]</scope>
    <source>
        <strain evidence="5 6">MTCD1</strain>
    </source>
</reference>
<comment type="subcellular location">
    <subcellularLocation>
        <location evidence="3">Cytoplasm</location>
    </subcellularLocation>
</comment>
<protein>
    <recommendedName>
        <fullName evidence="3">Glucokinase</fullName>
        <ecNumber evidence="3">2.7.1.2</ecNumber>
    </recommendedName>
    <alternativeName>
        <fullName evidence="3">Glucose kinase</fullName>
    </alternativeName>
</protein>
<evidence type="ECO:0000256" key="3">
    <source>
        <dbReference type="HAMAP-Rule" id="MF_00524"/>
    </source>
</evidence>
<evidence type="ECO:0000256" key="1">
    <source>
        <dbReference type="ARBA" id="ARBA00022679"/>
    </source>
</evidence>
<dbReference type="Gene3D" id="3.30.420.40">
    <property type="match status" value="1"/>
</dbReference>
<dbReference type="PANTHER" id="PTHR47690">
    <property type="entry name" value="GLUCOKINASE"/>
    <property type="match status" value="1"/>
</dbReference>
<dbReference type="CDD" id="cd24008">
    <property type="entry name" value="ASKHA_NBD_GLK"/>
    <property type="match status" value="1"/>
</dbReference>
<dbReference type="InterPro" id="IPR050201">
    <property type="entry name" value="Bacterial_glucokinase"/>
</dbReference>
<dbReference type="Pfam" id="PF02685">
    <property type="entry name" value="Glucokinase"/>
    <property type="match status" value="1"/>
</dbReference>
<keyword evidence="2 3" id="KW-0418">Kinase</keyword>
<sequence>MNQHLLLEIPLFAKASAVTSDTEKINTFEREARQKMMNSQDRQVINLVADIGGTNIRLAITDKNNNLNEIETYQCQQFPHLSTVIYQYLTEKKLLNTRVNACLAIACPVDSDAIAMTNLPWQFSQKQLKAELKLNSLTLINDYTAIAMAIPLLNDKQKIKIGGGEAVKNQPIAVCGPGTGLGVANLVNINNHWHCLGGEGGHIDFAPVDELDVKIFAQLKTTKNRISYEQLLSGYGLEQIYHALTVIMADDKTPAATKLTAKDISAQALNGNCPISTQALSQFCKILGSFAGNLALTTGSIGGVYIAGGIVPRFVDYLKNSEFRARFETKGRMSYLNKQTPTYIITESQPGLLGAAAYLNQVCP</sequence>
<evidence type="ECO:0000256" key="4">
    <source>
        <dbReference type="RuleBase" id="RU004046"/>
    </source>
</evidence>
<dbReference type="NCBIfam" id="NF001416">
    <property type="entry name" value="PRK00292.1-3"/>
    <property type="match status" value="1"/>
</dbReference>
<keyword evidence="3" id="KW-0067">ATP-binding</keyword>
<dbReference type="NCBIfam" id="TIGR00749">
    <property type="entry name" value="glk"/>
    <property type="match status" value="1"/>
</dbReference>
<comment type="caution">
    <text evidence="5">The sequence shown here is derived from an EMBL/GenBank/DDBJ whole genome shotgun (WGS) entry which is preliminary data.</text>
</comment>
<dbReference type="EC" id="2.7.1.2" evidence="3"/>
<dbReference type="InterPro" id="IPR043129">
    <property type="entry name" value="ATPase_NBD"/>
</dbReference>
<gene>
    <name evidence="5" type="primary">glk_1</name>
    <name evidence="3" type="synonym">glk</name>
    <name evidence="5" type="ORF">MTCD1_01041</name>
</gene>
<dbReference type="SUPFAM" id="SSF53067">
    <property type="entry name" value="Actin-like ATPase domain"/>
    <property type="match status" value="1"/>
</dbReference>
<comment type="similarity">
    <text evidence="3 4">Belongs to the bacterial glucokinase family.</text>
</comment>
<dbReference type="HAMAP" id="MF_00524">
    <property type="entry name" value="Glucokinase"/>
    <property type="match status" value="1"/>
</dbReference>
<evidence type="ECO:0000313" key="5">
    <source>
        <dbReference type="EMBL" id="GAW95439.1"/>
    </source>
</evidence>
<keyword evidence="3" id="KW-0963">Cytoplasm</keyword>
<feature type="binding site" evidence="3">
    <location>
        <begin position="49"/>
        <end position="54"/>
    </location>
    <ligand>
        <name>ATP</name>
        <dbReference type="ChEBI" id="CHEBI:30616"/>
    </ligand>
</feature>
<keyword evidence="1 3" id="KW-0808">Transferase</keyword>
<accession>A0ABQ0MSW1</accession>
<proteinExistence type="inferred from homology"/>
<evidence type="ECO:0000313" key="6">
    <source>
        <dbReference type="Proteomes" id="UP000197068"/>
    </source>
</evidence>